<reference evidence="20 21" key="1">
    <citation type="submission" date="2018-04" db="EMBL/GenBank/DDBJ databases">
        <title>The genome of golden apple snail Pomacea canaliculata provides insight into stress tolerance and invasive adaptation.</title>
        <authorList>
            <person name="Liu C."/>
            <person name="Liu B."/>
            <person name="Ren Y."/>
            <person name="Zhang Y."/>
            <person name="Wang H."/>
            <person name="Li S."/>
            <person name="Jiang F."/>
            <person name="Yin L."/>
            <person name="Zhang G."/>
            <person name="Qian W."/>
            <person name="Fan W."/>
        </authorList>
    </citation>
    <scope>NUCLEOTIDE SEQUENCE [LARGE SCALE GENOMIC DNA]</scope>
    <source>
        <strain evidence="20">SZHN2017</strain>
        <tissue evidence="20">Muscle</tissue>
    </source>
</reference>
<keyword evidence="10" id="KW-1071">Ligand-gated ion channel</keyword>
<keyword evidence="8" id="KW-0675">Receptor</keyword>
<dbReference type="GO" id="GO:0015276">
    <property type="term" value="F:ligand-gated monoatomic ion channel activity"/>
    <property type="evidence" value="ECO:0007669"/>
    <property type="project" value="InterPro"/>
</dbReference>
<evidence type="ECO:0000256" key="8">
    <source>
        <dbReference type="ARBA" id="ARBA00023170"/>
    </source>
</evidence>
<evidence type="ECO:0008006" key="22">
    <source>
        <dbReference type="Google" id="ProtNLM"/>
    </source>
</evidence>
<evidence type="ECO:0000256" key="12">
    <source>
        <dbReference type="PIRSR" id="PIRSR601508-1"/>
    </source>
</evidence>
<feature type="binding site" evidence="12">
    <location>
        <position position="117"/>
    </location>
    <ligand>
        <name>L-glutamate</name>
        <dbReference type="ChEBI" id="CHEBI:29985"/>
    </ligand>
</feature>
<dbReference type="InterPro" id="IPR019594">
    <property type="entry name" value="Glu/Gly-bd"/>
</dbReference>
<feature type="chain" id="PRO_5015736109" description="Ionotropic glutamate receptor C-terminal domain-containing protein" evidence="17">
    <location>
        <begin position="27"/>
        <end position="519"/>
    </location>
</feature>
<sequence>MAREKCYLGIASLNVLLLFFGQGLKTEYITPATIPKFTVTTVEQEPFIMRELEPKGGARYVGFVKDLLDVVAEKVGFSYSFKIASDNQYGTESPIGWTGMIGELVRKEADIAAGALTVTVPREEAVDFTKPFMTTAVNLLVKKPERIDLGLGYLVRPFSTEFWILLLISIIIVGFIFFLIGRFSPYEWIKVGEDRDQRGARNAFSLRNSYLFVLSSLTWQGFREPPRSISGRLMAAFWWIFVLFTLVAYTANLTAFLLARPEQMPLMPFKSYEDLVESNEISVGALAFGSTQQALRQSRDSTLQNLWNKMSRQNSWVNSYEEGLQRVKKSDGKFVLFSESSTAEYLARKNCDVMLYGDNIFHRSYGLAVQKGSHLAPLLNKAILELRESGELDLLRQRWWRFAGECSDIDGRMYTQKGGSLSSLPIYPVTLRDMAVAVLLLFLGIIAAIVFLGKIEKPKVLDKKIFRAPKFTKGKSKAAPATTSTDVEAGVSEPLSEEPLEGTSGEAASAEGVEEAKEA</sequence>
<feature type="binding site" evidence="12">
    <location>
        <position position="122"/>
    </location>
    <ligand>
        <name>L-glutamate</name>
        <dbReference type="ChEBI" id="CHEBI:29985"/>
    </ligand>
</feature>
<feature type="domain" description="Ionotropic glutamate receptor L-glutamate and glycine-binding" evidence="19">
    <location>
        <begin position="46"/>
        <end position="106"/>
    </location>
</feature>
<keyword evidence="3" id="KW-1003">Cell membrane</keyword>
<feature type="binding site" evidence="12">
    <location>
        <position position="339"/>
    </location>
    <ligand>
        <name>L-glutamate</name>
        <dbReference type="ChEBI" id="CHEBI:29985"/>
    </ligand>
</feature>
<dbReference type="InterPro" id="IPR015683">
    <property type="entry name" value="Ionotropic_Glu_rcpt"/>
</dbReference>
<dbReference type="InterPro" id="IPR001508">
    <property type="entry name" value="Iono_Glu_rcpt_met"/>
</dbReference>
<comment type="subcellular location">
    <subcellularLocation>
        <location evidence="1">Cell membrane</location>
        <topology evidence="1">Multi-pass membrane protein</topology>
    </subcellularLocation>
</comment>
<dbReference type="PRINTS" id="PR00177">
    <property type="entry name" value="NMDARECEPTOR"/>
</dbReference>
<keyword evidence="6" id="KW-0406">Ion transport</keyword>
<proteinExistence type="predicted"/>
<keyword evidence="14" id="KW-1015">Disulfide bond</keyword>
<evidence type="ECO:0000256" key="11">
    <source>
        <dbReference type="ARBA" id="ARBA00023303"/>
    </source>
</evidence>
<dbReference type="OrthoDB" id="5984008at2759"/>
<dbReference type="FunFam" id="3.40.190.10:FF:000024">
    <property type="entry name" value="Glutamate receptor, ionotropic, delta 1"/>
    <property type="match status" value="1"/>
</dbReference>
<evidence type="ECO:0000256" key="16">
    <source>
        <dbReference type="SAM" id="Phobius"/>
    </source>
</evidence>
<dbReference type="Pfam" id="PF10613">
    <property type="entry name" value="Lig_chan-Glu_bd"/>
    <property type="match status" value="1"/>
</dbReference>
<feature type="transmembrane region" description="Helical" evidence="16">
    <location>
        <begin position="162"/>
        <end position="183"/>
    </location>
</feature>
<dbReference type="STRING" id="400727.A0A2T7NTS6"/>
<keyword evidence="2" id="KW-0813">Transport</keyword>
<keyword evidence="21" id="KW-1185">Reference proteome</keyword>
<comment type="caution">
    <text evidence="20">The sequence shown here is derived from an EMBL/GenBank/DDBJ whole genome shotgun (WGS) entry which is preliminary data.</text>
</comment>
<evidence type="ECO:0000256" key="13">
    <source>
        <dbReference type="PIRSR" id="PIRSR601508-2"/>
    </source>
</evidence>
<evidence type="ECO:0000256" key="14">
    <source>
        <dbReference type="PIRSR" id="PIRSR601508-3"/>
    </source>
</evidence>
<feature type="region of interest" description="Disordered" evidence="15">
    <location>
        <begin position="472"/>
        <end position="519"/>
    </location>
</feature>
<dbReference type="PANTHER" id="PTHR18966">
    <property type="entry name" value="IONOTROPIC GLUTAMATE RECEPTOR"/>
    <property type="match status" value="1"/>
</dbReference>
<dbReference type="Pfam" id="PF00060">
    <property type="entry name" value="Lig_chan"/>
    <property type="match status" value="1"/>
</dbReference>
<dbReference type="GO" id="GO:0005886">
    <property type="term" value="C:plasma membrane"/>
    <property type="evidence" value="ECO:0007669"/>
    <property type="project" value="UniProtKB-SubCell"/>
</dbReference>
<keyword evidence="7 16" id="KW-0472">Membrane</keyword>
<feature type="binding site" evidence="12">
    <location>
        <position position="291"/>
    </location>
    <ligand>
        <name>L-glutamate</name>
        <dbReference type="ChEBI" id="CHEBI:29985"/>
    </ligand>
</feature>
<evidence type="ECO:0000256" key="15">
    <source>
        <dbReference type="SAM" id="MobiDB-lite"/>
    </source>
</evidence>
<name>A0A2T7NTS6_POMCA</name>
<evidence type="ECO:0000256" key="10">
    <source>
        <dbReference type="ARBA" id="ARBA00023286"/>
    </source>
</evidence>
<dbReference type="FunFam" id="1.10.287.70:FF:000143">
    <property type="entry name" value="Probable glutamate receptor"/>
    <property type="match status" value="1"/>
</dbReference>
<feature type="binding site" evidence="12">
    <location>
        <position position="290"/>
    </location>
    <ligand>
        <name>L-glutamate</name>
        <dbReference type="ChEBI" id="CHEBI:29985"/>
    </ligand>
</feature>
<keyword evidence="9" id="KW-0325">Glycoprotein</keyword>
<dbReference type="Gene3D" id="3.40.190.10">
    <property type="entry name" value="Periplasmic binding protein-like II"/>
    <property type="match status" value="2"/>
</dbReference>
<feature type="disulfide bond" evidence="14">
    <location>
        <begin position="351"/>
        <end position="406"/>
    </location>
</feature>
<accession>A0A2T7NTS6</accession>
<evidence type="ECO:0000256" key="3">
    <source>
        <dbReference type="ARBA" id="ARBA00022475"/>
    </source>
</evidence>
<dbReference type="EMBL" id="PZQS01000009">
    <property type="protein sequence ID" value="PVD24588.1"/>
    <property type="molecule type" value="Genomic_DNA"/>
</dbReference>
<keyword evidence="4 16" id="KW-0812">Transmembrane</keyword>
<evidence type="ECO:0000259" key="18">
    <source>
        <dbReference type="SMART" id="SM00079"/>
    </source>
</evidence>
<gene>
    <name evidence="20" type="ORF">C0Q70_15072</name>
</gene>
<dbReference type="InterPro" id="IPR001320">
    <property type="entry name" value="Iontro_rcpt_C"/>
</dbReference>
<evidence type="ECO:0000256" key="7">
    <source>
        <dbReference type="ARBA" id="ARBA00023136"/>
    </source>
</evidence>
<feature type="transmembrane region" description="Helical" evidence="16">
    <location>
        <begin position="237"/>
        <end position="259"/>
    </location>
</feature>
<evidence type="ECO:0000313" key="21">
    <source>
        <dbReference type="Proteomes" id="UP000245119"/>
    </source>
</evidence>
<evidence type="ECO:0000259" key="19">
    <source>
        <dbReference type="SMART" id="SM00918"/>
    </source>
</evidence>
<evidence type="ECO:0000313" key="20">
    <source>
        <dbReference type="EMBL" id="PVD24588.1"/>
    </source>
</evidence>
<keyword evidence="17" id="KW-0732">Signal</keyword>
<evidence type="ECO:0000256" key="4">
    <source>
        <dbReference type="ARBA" id="ARBA00022692"/>
    </source>
</evidence>
<evidence type="ECO:0000256" key="9">
    <source>
        <dbReference type="ARBA" id="ARBA00023180"/>
    </source>
</evidence>
<evidence type="ECO:0000256" key="1">
    <source>
        <dbReference type="ARBA" id="ARBA00004651"/>
    </source>
</evidence>
<dbReference type="SUPFAM" id="SSF53850">
    <property type="entry name" value="Periplasmic binding protein-like II"/>
    <property type="match status" value="1"/>
</dbReference>
<organism evidence="20 21">
    <name type="scientific">Pomacea canaliculata</name>
    <name type="common">Golden apple snail</name>
    <dbReference type="NCBI Taxonomy" id="400727"/>
    <lineage>
        <taxon>Eukaryota</taxon>
        <taxon>Metazoa</taxon>
        <taxon>Spiralia</taxon>
        <taxon>Lophotrochozoa</taxon>
        <taxon>Mollusca</taxon>
        <taxon>Gastropoda</taxon>
        <taxon>Caenogastropoda</taxon>
        <taxon>Architaenioglossa</taxon>
        <taxon>Ampullarioidea</taxon>
        <taxon>Ampullariidae</taxon>
        <taxon>Pomacea</taxon>
    </lineage>
</organism>
<dbReference type="AlphaFoldDB" id="A0A2T7NTS6"/>
<feature type="signal peptide" evidence="17">
    <location>
        <begin position="1"/>
        <end position="26"/>
    </location>
</feature>
<feature type="compositionally biased region" description="Low complexity" evidence="15">
    <location>
        <begin position="501"/>
        <end position="511"/>
    </location>
</feature>
<protein>
    <recommendedName>
        <fullName evidence="22">Ionotropic glutamate receptor C-terminal domain-containing protein</fullName>
    </recommendedName>
</protein>
<keyword evidence="11" id="KW-0407">Ion channel</keyword>
<evidence type="ECO:0000256" key="6">
    <source>
        <dbReference type="ARBA" id="ARBA00023065"/>
    </source>
</evidence>
<dbReference type="SMART" id="SM00918">
    <property type="entry name" value="Lig_chan-Glu_bd"/>
    <property type="match status" value="1"/>
</dbReference>
<feature type="domain" description="Ionotropic glutamate receptor C-terminal" evidence="18">
    <location>
        <begin position="36"/>
        <end position="402"/>
    </location>
</feature>
<dbReference type="Gene3D" id="1.10.287.70">
    <property type="match status" value="1"/>
</dbReference>
<evidence type="ECO:0000256" key="5">
    <source>
        <dbReference type="ARBA" id="ARBA00022989"/>
    </source>
</evidence>
<feature type="site" description="Interaction with the cone snail toxin Con-ikot-ikot" evidence="13">
    <location>
        <position position="296"/>
    </location>
</feature>
<dbReference type="GO" id="GO:0038023">
    <property type="term" value="F:signaling receptor activity"/>
    <property type="evidence" value="ECO:0007669"/>
    <property type="project" value="InterPro"/>
</dbReference>
<dbReference type="Proteomes" id="UP000245119">
    <property type="component" value="Linkage Group LG9"/>
</dbReference>
<evidence type="ECO:0000256" key="17">
    <source>
        <dbReference type="SAM" id="SignalP"/>
    </source>
</evidence>
<keyword evidence="5 16" id="KW-1133">Transmembrane helix</keyword>
<feature type="transmembrane region" description="Helical" evidence="16">
    <location>
        <begin position="434"/>
        <end position="453"/>
    </location>
</feature>
<dbReference type="SMART" id="SM00079">
    <property type="entry name" value="PBPe"/>
    <property type="match status" value="1"/>
</dbReference>
<evidence type="ECO:0000256" key="2">
    <source>
        <dbReference type="ARBA" id="ARBA00022448"/>
    </source>
</evidence>